<dbReference type="EMBL" id="STGW01000011">
    <property type="protein sequence ID" value="THV10050.1"/>
    <property type="molecule type" value="Genomic_DNA"/>
</dbReference>
<sequence length="240" mass="26363">MDPTTLPSYDDADLEAAVEEATQLVTGLPLAHEPATPPSPPAGEPIGYGAFGHNWIRRVLHRDRILRTVEQVLGETIVLGPIKAGPGRTFASVSVVGTFGTTTGVELPGELLAYAIDLPVSVVFHVDLPLDRLTFTAEVVVPLVLTVHTEAPLRLRMELTTPTVDQIGLELSTDTRRGAVFRKMAGLDGELRRFLLKVLDTELSKPYVQRALHLDMEELIDHAWPKLTEQFLPQGPDDRR</sequence>
<gene>
    <name evidence="1" type="ORF">E9934_14630</name>
</gene>
<name>A0A4S8N296_9ACTN</name>
<evidence type="ECO:0000313" key="1">
    <source>
        <dbReference type="EMBL" id="THV10050.1"/>
    </source>
</evidence>
<dbReference type="RefSeq" id="WP_136563643.1">
    <property type="nucleotide sequence ID" value="NZ_BAABLS010000006.1"/>
</dbReference>
<dbReference type="AlphaFoldDB" id="A0A4S8N296"/>
<protein>
    <submittedName>
        <fullName evidence="1">Uncharacterized protein</fullName>
    </submittedName>
</protein>
<organism evidence="1 2">
    <name type="scientific">Nocardioides caeni</name>
    <dbReference type="NCBI Taxonomy" id="574700"/>
    <lineage>
        <taxon>Bacteria</taxon>
        <taxon>Bacillati</taxon>
        <taxon>Actinomycetota</taxon>
        <taxon>Actinomycetes</taxon>
        <taxon>Propionibacteriales</taxon>
        <taxon>Nocardioidaceae</taxon>
        <taxon>Nocardioides</taxon>
    </lineage>
</organism>
<keyword evidence="2" id="KW-1185">Reference proteome</keyword>
<dbReference type="OrthoDB" id="3747467at2"/>
<evidence type="ECO:0000313" key="2">
    <source>
        <dbReference type="Proteomes" id="UP000307087"/>
    </source>
</evidence>
<reference evidence="1 2" key="1">
    <citation type="journal article" date="2009" name="Int. J. Syst. Evol. Microbiol.">
        <title>Nocardioides caeni sp. nov., isolated from wastewater.</title>
        <authorList>
            <person name="Yoon J.H."/>
            <person name="Kang S.J."/>
            <person name="Park S."/>
            <person name="Kim W."/>
            <person name="Oh T.K."/>
        </authorList>
    </citation>
    <scope>NUCLEOTIDE SEQUENCE [LARGE SCALE GENOMIC DNA]</scope>
    <source>
        <strain evidence="1 2">DSM 23134</strain>
    </source>
</reference>
<accession>A0A4S8N296</accession>
<comment type="caution">
    <text evidence="1">The sequence shown here is derived from an EMBL/GenBank/DDBJ whole genome shotgun (WGS) entry which is preliminary data.</text>
</comment>
<proteinExistence type="predicted"/>
<dbReference type="Proteomes" id="UP000307087">
    <property type="component" value="Unassembled WGS sequence"/>
</dbReference>